<organism evidence="2 3">
    <name type="scientific">Dipteronia sinensis</name>
    <dbReference type="NCBI Taxonomy" id="43782"/>
    <lineage>
        <taxon>Eukaryota</taxon>
        <taxon>Viridiplantae</taxon>
        <taxon>Streptophyta</taxon>
        <taxon>Embryophyta</taxon>
        <taxon>Tracheophyta</taxon>
        <taxon>Spermatophyta</taxon>
        <taxon>Magnoliopsida</taxon>
        <taxon>eudicotyledons</taxon>
        <taxon>Gunneridae</taxon>
        <taxon>Pentapetalae</taxon>
        <taxon>rosids</taxon>
        <taxon>malvids</taxon>
        <taxon>Sapindales</taxon>
        <taxon>Sapindaceae</taxon>
        <taxon>Hippocastanoideae</taxon>
        <taxon>Acereae</taxon>
        <taxon>Dipteronia</taxon>
    </lineage>
</organism>
<comment type="caution">
    <text evidence="2">The sequence shown here is derived from an EMBL/GenBank/DDBJ whole genome shotgun (WGS) entry which is preliminary data.</text>
</comment>
<evidence type="ECO:0000256" key="1">
    <source>
        <dbReference type="SAM" id="MobiDB-lite"/>
    </source>
</evidence>
<dbReference type="Proteomes" id="UP001281410">
    <property type="component" value="Unassembled WGS sequence"/>
</dbReference>
<accession>A0AAE0EDW3</accession>
<proteinExistence type="predicted"/>
<evidence type="ECO:0000313" key="2">
    <source>
        <dbReference type="EMBL" id="KAK3224257.1"/>
    </source>
</evidence>
<gene>
    <name evidence="2" type="ORF">Dsin_011282</name>
</gene>
<evidence type="ECO:0000313" key="3">
    <source>
        <dbReference type="Proteomes" id="UP001281410"/>
    </source>
</evidence>
<name>A0AAE0EDW3_9ROSI</name>
<protein>
    <submittedName>
        <fullName evidence="2">Uncharacterized protein</fullName>
    </submittedName>
</protein>
<feature type="region of interest" description="Disordered" evidence="1">
    <location>
        <begin position="1"/>
        <end position="65"/>
    </location>
</feature>
<dbReference type="AlphaFoldDB" id="A0AAE0EDW3"/>
<dbReference type="EMBL" id="JANJYJ010000003">
    <property type="protein sequence ID" value="KAK3224257.1"/>
    <property type="molecule type" value="Genomic_DNA"/>
</dbReference>
<reference evidence="2" key="1">
    <citation type="journal article" date="2023" name="Plant J.">
        <title>Genome sequences and population genomics provide insights into the demographic history, inbreeding, and mutation load of two 'living fossil' tree species of Dipteronia.</title>
        <authorList>
            <person name="Feng Y."/>
            <person name="Comes H.P."/>
            <person name="Chen J."/>
            <person name="Zhu S."/>
            <person name="Lu R."/>
            <person name="Zhang X."/>
            <person name="Li P."/>
            <person name="Qiu J."/>
            <person name="Olsen K.M."/>
            <person name="Qiu Y."/>
        </authorList>
    </citation>
    <scope>NUCLEOTIDE SEQUENCE</scope>
    <source>
        <strain evidence="2">NBL</strain>
    </source>
</reference>
<sequence>MESWQQQINSTIKRRRNGPQTEKGFTFHRVDSERDSDRRRKMDTSKGVEGGGNNKKNKKSMKAKQ</sequence>
<feature type="compositionally biased region" description="Basic residues" evidence="1">
    <location>
        <begin position="55"/>
        <end position="65"/>
    </location>
</feature>
<feature type="compositionally biased region" description="Polar residues" evidence="1">
    <location>
        <begin position="1"/>
        <end position="11"/>
    </location>
</feature>
<keyword evidence="3" id="KW-1185">Reference proteome</keyword>
<feature type="compositionally biased region" description="Basic and acidic residues" evidence="1">
    <location>
        <begin position="28"/>
        <end position="46"/>
    </location>
</feature>